<dbReference type="InterPro" id="IPR013103">
    <property type="entry name" value="RVT_2"/>
</dbReference>
<reference evidence="2" key="1">
    <citation type="submission" date="2021-01" db="EMBL/GenBank/DDBJ databases">
        <authorList>
            <person name="Corre E."/>
            <person name="Pelletier E."/>
            <person name="Niang G."/>
            <person name="Scheremetjew M."/>
            <person name="Finn R."/>
            <person name="Kale V."/>
            <person name="Holt S."/>
            <person name="Cochrane G."/>
            <person name="Meng A."/>
            <person name="Brown T."/>
            <person name="Cohen L."/>
        </authorList>
    </citation>
    <scope>NUCLEOTIDE SEQUENCE</scope>
    <source>
        <strain evidence="2">CCMP1374</strain>
    </source>
</reference>
<evidence type="ECO:0000313" key="2">
    <source>
        <dbReference type="EMBL" id="CAD8507314.1"/>
    </source>
</evidence>
<accession>A0A7S0I0D3</accession>
<organism evidence="2">
    <name type="scientific">Phaeocystis antarctica</name>
    <dbReference type="NCBI Taxonomy" id="33657"/>
    <lineage>
        <taxon>Eukaryota</taxon>
        <taxon>Haptista</taxon>
        <taxon>Haptophyta</taxon>
        <taxon>Prymnesiophyceae</taxon>
        <taxon>Phaeocystales</taxon>
        <taxon>Phaeocystaceae</taxon>
        <taxon>Phaeocystis</taxon>
    </lineage>
</organism>
<dbReference type="AlphaFoldDB" id="A0A7S0I0D3"/>
<name>A0A7S0I0D3_9EUKA</name>
<protein>
    <recommendedName>
        <fullName evidence="1">Reverse transcriptase Ty1/copia-type domain-containing protein</fullName>
    </recommendedName>
</protein>
<dbReference type="CDD" id="cd09272">
    <property type="entry name" value="RNase_HI_RT_Ty1"/>
    <property type="match status" value="1"/>
</dbReference>
<sequence length="804" mass="88564">MDGTPRPDALYVELDEMDERFSNMAQAFVDEAIGWNDTDGSNYTAQVREAFASLPIEAQRAACVMADHTVMATELGATSPQAVMARETYAAAMFDAACAGISLPGINQLYEATPFVQDGDSNQNDPDAVSVAMAAIADTVYAAASRAGAPKHQHHESCKHTAHELRGNASIALPIEDIFSDEYDGHLISEGSNCKTFPNGDTACLSAFGELALLAKKRTSPDIYSERQMKGPEWDEPKQIEINKLKHMYTTVAADDPRVSHLKPVDTMWTGRDKRDADRKLAEKKGRCVLRGDLHKSHYSVSENQATAPVVRNTSTACSDAVGVLRCRHTRSGDVPTAYLQGKQIDSEQVLARPPHDFRVYDERGIEILWLMNYPLYGQVDAGAIWNRTFNDMMVAPREEASPTSKVKIDSAVHEAEIETRENGCAAVNEKQGEVSSTGLGAERCAYDPCVYGRVINDAGDRVVTNVYVDDVRMYWDTSDAACAAAAEDQKKVYDRHQIKWGAVDPPDDYFLGANRSASKKRDVVHVCATSYIDAMIDRYLENDISPCKERPASWGYIPADESLVRAYEAATTHRAAAPPKLFQAYNSLVGSLRHAVKYRPEISAAMDLLGCCLTFPTEELLDCAKHVLVYLGRTRKMGTTYSKHAPNASKLTALADANWRHTRSTSGYCIFLGGACIASCCRRQGCIAMSTTEAELVALAECAIELISLKGVLETLGYEVDGPIDVGTDNKGAYDLCHRYTSAQHSRHIDRKLFKMREMRGAGQVQVRYVPTNDNTSDIFTKILARQLFEKHRRTVLNLAGAK</sequence>
<feature type="domain" description="Reverse transcriptase Ty1/copia-type" evidence="1">
    <location>
        <begin position="260"/>
        <end position="398"/>
    </location>
</feature>
<dbReference type="PANTHER" id="PTHR11439">
    <property type="entry name" value="GAG-POL-RELATED RETROTRANSPOSON"/>
    <property type="match status" value="1"/>
</dbReference>
<dbReference type="Pfam" id="PF07727">
    <property type="entry name" value="RVT_2"/>
    <property type="match status" value="1"/>
</dbReference>
<evidence type="ECO:0000259" key="1">
    <source>
        <dbReference type="Pfam" id="PF07727"/>
    </source>
</evidence>
<gene>
    <name evidence="2" type="ORF">PANT1444_LOCUS18932</name>
</gene>
<proteinExistence type="predicted"/>
<dbReference type="PANTHER" id="PTHR11439:SF467">
    <property type="entry name" value="INTEGRASE CATALYTIC DOMAIN-CONTAINING PROTEIN"/>
    <property type="match status" value="1"/>
</dbReference>
<dbReference type="EMBL" id="HBEP01033467">
    <property type="protein sequence ID" value="CAD8507314.1"/>
    <property type="molecule type" value="Transcribed_RNA"/>
</dbReference>